<dbReference type="Proteomes" id="UP001302812">
    <property type="component" value="Unassembled WGS sequence"/>
</dbReference>
<protein>
    <submittedName>
        <fullName evidence="2">Uncharacterized protein</fullName>
    </submittedName>
</protein>
<reference evidence="2" key="2">
    <citation type="submission" date="2023-05" db="EMBL/GenBank/DDBJ databases">
        <authorList>
            <consortium name="Lawrence Berkeley National Laboratory"/>
            <person name="Steindorff A."/>
            <person name="Hensen N."/>
            <person name="Bonometti L."/>
            <person name="Westerberg I."/>
            <person name="Brannstrom I.O."/>
            <person name="Guillou S."/>
            <person name="Cros-Aarteil S."/>
            <person name="Calhoun S."/>
            <person name="Haridas S."/>
            <person name="Kuo A."/>
            <person name="Mondo S."/>
            <person name="Pangilinan J."/>
            <person name="Riley R."/>
            <person name="Labutti K."/>
            <person name="Andreopoulos B."/>
            <person name="Lipzen A."/>
            <person name="Chen C."/>
            <person name="Yanf M."/>
            <person name="Daum C."/>
            <person name="Ng V."/>
            <person name="Clum A."/>
            <person name="Ohm R."/>
            <person name="Martin F."/>
            <person name="Silar P."/>
            <person name="Natvig D."/>
            <person name="Lalanne C."/>
            <person name="Gautier V."/>
            <person name="Ament-Velasquez S.L."/>
            <person name="Kruys A."/>
            <person name="Hutchinson M.I."/>
            <person name="Powell A.J."/>
            <person name="Barry K."/>
            <person name="Miller A.N."/>
            <person name="Grigoriev I.V."/>
            <person name="Debuchy R."/>
            <person name="Gladieux P."/>
            <person name="Thoren M.H."/>
            <person name="Johannesson H."/>
        </authorList>
    </citation>
    <scope>NUCLEOTIDE SEQUENCE</scope>
    <source>
        <strain evidence="2">CBS 508.74</strain>
    </source>
</reference>
<dbReference type="AlphaFoldDB" id="A0AAN6TLQ3"/>
<name>A0AAN6TLQ3_9PEZI</name>
<keyword evidence="3" id="KW-1185">Reference proteome</keyword>
<accession>A0AAN6TLQ3</accession>
<evidence type="ECO:0000313" key="2">
    <source>
        <dbReference type="EMBL" id="KAK4116386.1"/>
    </source>
</evidence>
<evidence type="ECO:0000256" key="1">
    <source>
        <dbReference type="SAM" id="MobiDB-lite"/>
    </source>
</evidence>
<dbReference type="RefSeq" id="XP_064673956.1">
    <property type="nucleotide sequence ID" value="XM_064808988.1"/>
</dbReference>
<proteinExistence type="predicted"/>
<reference evidence="2" key="1">
    <citation type="journal article" date="2023" name="Mol. Phylogenet. Evol.">
        <title>Genome-scale phylogeny and comparative genomics of the fungal order Sordariales.</title>
        <authorList>
            <person name="Hensen N."/>
            <person name="Bonometti L."/>
            <person name="Westerberg I."/>
            <person name="Brannstrom I.O."/>
            <person name="Guillou S."/>
            <person name="Cros-Aarteil S."/>
            <person name="Calhoun S."/>
            <person name="Haridas S."/>
            <person name="Kuo A."/>
            <person name="Mondo S."/>
            <person name="Pangilinan J."/>
            <person name="Riley R."/>
            <person name="LaButti K."/>
            <person name="Andreopoulos B."/>
            <person name="Lipzen A."/>
            <person name="Chen C."/>
            <person name="Yan M."/>
            <person name="Daum C."/>
            <person name="Ng V."/>
            <person name="Clum A."/>
            <person name="Steindorff A."/>
            <person name="Ohm R.A."/>
            <person name="Martin F."/>
            <person name="Silar P."/>
            <person name="Natvig D.O."/>
            <person name="Lalanne C."/>
            <person name="Gautier V."/>
            <person name="Ament-Velasquez S.L."/>
            <person name="Kruys A."/>
            <person name="Hutchinson M.I."/>
            <person name="Powell A.J."/>
            <person name="Barry K."/>
            <person name="Miller A.N."/>
            <person name="Grigoriev I.V."/>
            <person name="Debuchy R."/>
            <person name="Gladieux P."/>
            <person name="Hiltunen Thoren M."/>
            <person name="Johannesson H."/>
        </authorList>
    </citation>
    <scope>NUCLEOTIDE SEQUENCE</scope>
    <source>
        <strain evidence="2">CBS 508.74</strain>
    </source>
</reference>
<evidence type="ECO:0000313" key="3">
    <source>
        <dbReference type="Proteomes" id="UP001302812"/>
    </source>
</evidence>
<dbReference type="EMBL" id="MU853333">
    <property type="protein sequence ID" value="KAK4116386.1"/>
    <property type="molecule type" value="Genomic_DNA"/>
</dbReference>
<comment type="caution">
    <text evidence="2">The sequence shown here is derived from an EMBL/GenBank/DDBJ whole genome shotgun (WGS) entry which is preliminary data.</text>
</comment>
<organism evidence="2 3">
    <name type="scientific">Canariomyces notabilis</name>
    <dbReference type="NCBI Taxonomy" id="2074819"/>
    <lineage>
        <taxon>Eukaryota</taxon>
        <taxon>Fungi</taxon>
        <taxon>Dikarya</taxon>
        <taxon>Ascomycota</taxon>
        <taxon>Pezizomycotina</taxon>
        <taxon>Sordariomycetes</taxon>
        <taxon>Sordariomycetidae</taxon>
        <taxon>Sordariales</taxon>
        <taxon>Chaetomiaceae</taxon>
        <taxon>Canariomyces</taxon>
    </lineage>
</organism>
<sequence>MHATPSISACGRAHFGGNASRDHGRKSPRSKACLSPPCLWARKAVPGRAVNHLNGLKPQLLVTVLAESASSSARTPSLISPRDLTALSLD</sequence>
<dbReference type="GeneID" id="89933111"/>
<gene>
    <name evidence="2" type="ORF">N656DRAFT_242521</name>
</gene>
<feature type="region of interest" description="Disordered" evidence="1">
    <location>
        <begin position="1"/>
        <end position="33"/>
    </location>
</feature>